<evidence type="ECO:0000256" key="1">
    <source>
        <dbReference type="SAM" id="MobiDB-lite"/>
    </source>
</evidence>
<dbReference type="AlphaFoldDB" id="A0A484N9H9"/>
<dbReference type="Proteomes" id="UP000595140">
    <property type="component" value="Unassembled WGS sequence"/>
</dbReference>
<feature type="compositionally biased region" description="Basic and acidic residues" evidence="1">
    <location>
        <begin position="32"/>
        <end position="57"/>
    </location>
</feature>
<evidence type="ECO:0000313" key="2">
    <source>
        <dbReference type="EMBL" id="VFQ98015.1"/>
    </source>
</evidence>
<dbReference type="EMBL" id="OOIL02006556">
    <property type="protein sequence ID" value="VFQ98015.1"/>
    <property type="molecule type" value="Genomic_DNA"/>
</dbReference>
<evidence type="ECO:0000313" key="3">
    <source>
        <dbReference type="Proteomes" id="UP000595140"/>
    </source>
</evidence>
<reference evidence="2 3" key="1">
    <citation type="submission" date="2018-04" db="EMBL/GenBank/DDBJ databases">
        <authorList>
            <person name="Vogel A."/>
        </authorList>
    </citation>
    <scope>NUCLEOTIDE SEQUENCE [LARGE SCALE GENOMIC DNA]</scope>
</reference>
<feature type="region of interest" description="Disordered" evidence="1">
    <location>
        <begin position="31"/>
        <end position="102"/>
    </location>
</feature>
<keyword evidence="3" id="KW-1185">Reference proteome</keyword>
<gene>
    <name evidence="2" type="ORF">CCAM_LOCUS39791</name>
</gene>
<protein>
    <submittedName>
        <fullName evidence="2">Uncharacterized protein</fullName>
    </submittedName>
</protein>
<proteinExistence type="predicted"/>
<sequence>MAKSIADRCGPNISEIQLLVESQIAEYYQGMKPEDERFENGERETIDSLHSEDRESESTETSSEVGIVIADSEYEESEMEDEQMQSFGSELDEEQPGLEMGSHSSLLEEGVGVAQPIPGLLSHREWKVKLLFLYSLHFHG</sequence>
<name>A0A484N9H9_9ASTE</name>
<accession>A0A484N9H9</accession>
<feature type="compositionally biased region" description="Acidic residues" evidence="1">
    <location>
        <begin position="72"/>
        <end position="83"/>
    </location>
</feature>
<organism evidence="2 3">
    <name type="scientific">Cuscuta campestris</name>
    <dbReference type="NCBI Taxonomy" id="132261"/>
    <lineage>
        <taxon>Eukaryota</taxon>
        <taxon>Viridiplantae</taxon>
        <taxon>Streptophyta</taxon>
        <taxon>Embryophyta</taxon>
        <taxon>Tracheophyta</taxon>
        <taxon>Spermatophyta</taxon>
        <taxon>Magnoliopsida</taxon>
        <taxon>eudicotyledons</taxon>
        <taxon>Gunneridae</taxon>
        <taxon>Pentapetalae</taxon>
        <taxon>asterids</taxon>
        <taxon>lamiids</taxon>
        <taxon>Solanales</taxon>
        <taxon>Convolvulaceae</taxon>
        <taxon>Cuscuteae</taxon>
        <taxon>Cuscuta</taxon>
        <taxon>Cuscuta subgen. Grammica</taxon>
        <taxon>Cuscuta sect. Cleistogrammica</taxon>
    </lineage>
</organism>